<protein>
    <submittedName>
        <fullName evidence="1">Uncharacterized protein</fullName>
    </submittedName>
</protein>
<dbReference type="GeneID" id="65401957"/>
<organism evidence="1 2">
    <name type="scientific">Cytobacillus oceanisediminis</name>
    <dbReference type="NCBI Taxonomy" id="665099"/>
    <lineage>
        <taxon>Bacteria</taxon>
        <taxon>Bacillati</taxon>
        <taxon>Bacillota</taxon>
        <taxon>Bacilli</taxon>
        <taxon>Bacillales</taxon>
        <taxon>Bacillaceae</taxon>
        <taxon>Cytobacillus</taxon>
    </lineage>
</organism>
<evidence type="ECO:0000313" key="1">
    <source>
        <dbReference type="EMBL" id="TWH91226.1"/>
    </source>
</evidence>
<gene>
    <name evidence="1" type="ORF">IQ19_00682</name>
</gene>
<proteinExistence type="predicted"/>
<reference evidence="1 2" key="1">
    <citation type="journal article" date="2015" name="Stand. Genomic Sci.">
        <title>Genomic Encyclopedia of Bacterial and Archaeal Type Strains, Phase III: the genomes of soil and plant-associated and newly described type strains.</title>
        <authorList>
            <person name="Whitman W.B."/>
            <person name="Woyke T."/>
            <person name="Klenk H.P."/>
            <person name="Zhou Y."/>
            <person name="Lilburn T.G."/>
            <person name="Beck B.J."/>
            <person name="De Vos P."/>
            <person name="Vandamme P."/>
            <person name="Eisen J.A."/>
            <person name="Garrity G."/>
            <person name="Hugenholtz P."/>
            <person name="Kyrpides N.C."/>
        </authorList>
    </citation>
    <scope>NUCLEOTIDE SEQUENCE [LARGE SCALE GENOMIC DNA]</scope>
    <source>
        <strain evidence="1 2">CGMCC 1.10115</strain>
    </source>
</reference>
<evidence type="ECO:0000313" key="2">
    <source>
        <dbReference type="Proteomes" id="UP000318667"/>
    </source>
</evidence>
<dbReference type="OrthoDB" id="2880832at2"/>
<dbReference type="Proteomes" id="UP000318667">
    <property type="component" value="Unassembled WGS sequence"/>
</dbReference>
<dbReference type="RefSeq" id="WP_144539814.1">
    <property type="nucleotide sequence ID" value="NZ_CBCSDC010000009.1"/>
</dbReference>
<keyword evidence="2" id="KW-1185">Reference proteome</keyword>
<dbReference type="AlphaFoldDB" id="A0A562K774"/>
<dbReference type="EMBL" id="VLKI01000001">
    <property type="protein sequence ID" value="TWH91226.1"/>
    <property type="molecule type" value="Genomic_DNA"/>
</dbReference>
<accession>A0A562K774</accession>
<comment type="caution">
    <text evidence="1">The sequence shown here is derived from an EMBL/GenBank/DDBJ whole genome shotgun (WGS) entry which is preliminary data.</text>
</comment>
<sequence>MKNAVKILAIVFFVTLTFEKAEASSLWGHPHSIVFKGESKNWFVEHKRFLIGTMVEYETSLTYKGTNQYIKKVRYLTYLITDGASDLAGDFSLKCGSEYKTERIECGGCRYLDKQESLTFILDEYGKFEERIILKRER</sequence>
<name>A0A562K774_9BACI</name>